<dbReference type="eggNOG" id="ENOG502QQQZ">
    <property type="taxonomic scope" value="Eukaryota"/>
</dbReference>
<feature type="compositionally biased region" description="Basic and acidic residues" evidence="1">
    <location>
        <begin position="56"/>
        <end position="65"/>
    </location>
</feature>
<evidence type="ECO:0000256" key="1">
    <source>
        <dbReference type="SAM" id="MobiDB-lite"/>
    </source>
</evidence>
<dbReference type="PANTHER" id="PTHR36011:SF1">
    <property type="entry name" value="BAT2 DOMAIN PROTEIN"/>
    <property type="match status" value="1"/>
</dbReference>
<organism evidence="4">
    <name type="scientific">Selaginella moellendorffii</name>
    <name type="common">Spikemoss</name>
    <dbReference type="NCBI Taxonomy" id="88036"/>
    <lineage>
        <taxon>Eukaryota</taxon>
        <taxon>Viridiplantae</taxon>
        <taxon>Streptophyta</taxon>
        <taxon>Embryophyta</taxon>
        <taxon>Tracheophyta</taxon>
        <taxon>Lycopodiopsida</taxon>
        <taxon>Selaginellales</taxon>
        <taxon>Selaginellaceae</taxon>
        <taxon>Selaginella</taxon>
    </lineage>
</organism>
<dbReference type="OMA" id="HYAMLFN"/>
<dbReference type="Gramene" id="EFJ16683">
    <property type="protein sequence ID" value="EFJ16683"/>
    <property type="gene ID" value="SELMODRAFT_116081"/>
</dbReference>
<dbReference type="Pfam" id="PF25074">
    <property type="entry name" value="DUF7798"/>
    <property type="match status" value="1"/>
</dbReference>
<feature type="domain" description="DUF7798" evidence="2">
    <location>
        <begin position="199"/>
        <end position="467"/>
    </location>
</feature>
<evidence type="ECO:0000259" key="2">
    <source>
        <dbReference type="Pfam" id="PF25074"/>
    </source>
</evidence>
<dbReference type="PANTHER" id="PTHR36011">
    <property type="entry name" value="BAT2 DOMAIN PROTEIN"/>
    <property type="match status" value="1"/>
</dbReference>
<dbReference type="KEGG" id="smo:SELMODRAFT_116081"/>
<evidence type="ECO:0000313" key="3">
    <source>
        <dbReference type="EMBL" id="EFJ16683.1"/>
    </source>
</evidence>
<accession>D8SGG1</accession>
<dbReference type="InterPro" id="IPR056700">
    <property type="entry name" value="DUF7798"/>
</dbReference>
<feature type="region of interest" description="Disordered" evidence="1">
    <location>
        <begin position="53"/>
        <end position="79"/>
    </location>
</feature>
<dbReference type="Proteomes" id="UP000001514">
    <property type="component" value="Unassembled WGS sequence"/>
</dbReference>
<dbReference type="HOGENOM" id="CLU_043886_0_0_1"/>
<reference evidence="3 4" key="1">
    <citation type="journal article" date="2011" name="Science">
        <title>The Selaginella genome identifies genetic changes associated with the evolution of vascular plants.</title>
        <authorList>
            <person name="Banks J.A."/>
            <person name="Nishiyama T."/>
            <person name="Hasebe M."/>
            <person name="Bowman J.L."/>
            <person name="Gribskov M."/>
            <person name="dePamphilis C."/>
            <person name="Albert V.A."/>
            <person name="Aono N."/>
            <person name="Aoyama T."/>
            <person name="Ambrose B.A."/>
            <person name="Ashton N.W."/>
            <person name="Axtell M.J."/>
            <person name="Barker E."/>
            <person name="Barker M.S."/>
            <person name="Bennetzen J.L."/>
            <person name="Bonawitz N.D."/>
            <person name="Chapple C."/>
            <person name="Cheng C."/>
            <person name="Correa L.G."/>
            <person name="Dacre M."/>
            <person name="DeBarry J."/>
            <person name="Dreyer I."/>
            <person name="Elias M."/>
            <person name="Engstrom E.M."/>
            <person name="Estelle M."/>
            <person name="Feng L."/>
            <person name="Finet C."/>
            <person name="Floyd S.K."/>
            <person name="Frommer W.B."/>
            <person name="Fujita T."/>
            <person name="Gramzow L."/>
            <person name="Gutensohn M."/>
            <person name="Harholt J."/>
            <person name="Hattori M."/>
            <person name="Heyl A."/>
            <person name="Hirai T."/>
            <person name="Hiwatashi Y."/>
            <person name="Ishikawa M."/>
            <person name="Iwata M."/>
            <person name="Karol K.G."/>
            <person name="Koehler B."/>
            <person name="Kolukisaoglu U."/>
            <person name="Kubo M."/>
            <person name="Kurata T."/>
            <person name="Lalonde S."/>
            <person name="Li K."/>
            <person name="Li Y."/>
            <person name="Litt A."/>
            <person name="Lyons E."/>
            <person name="Manning G."/>
            <person name="Maruyama T."/>
            <person name="Michael T.P."/>
            <person name="Mikami K."/>
            <person name="Miyazaki S."/>
            <person name="Morinaga S."/>
            <person name="Murata T."/>
            <person name="Mueller-Roeber B."/>
            <person name="Nelson D.R."/>
            <person name="Obara M."/>
            <person name="Oguri Y."/>
            <person name="Olmstead R.G."/>
            <person name="Onodera N."/>
            <person name="Petersen B.L."/>
            <person name="Pils B."/>
            <person name="Prigge M."/>
            <person name="Rensing S.A."/>
            <person name="Riano-Pachon D.M."/>
            <person name="Roberts A.W."/>
            <person name="Sato Y."/>
            <person name="Scheller H.V."/>
            <person name="Schulz B."/>
            <person name="Schulz C."/>
            <person name="Shakirov E.V."/>
            <person name="Shibagaki N."/>
            <person name="Shinohara N."/>
            <person name="Shippen D.E."/>
            <person name="Soerensen I."/>
            <person name="Sotooka R."/>
            <person name="Sugimoto N."/>
            <person name="Sugita M."/>
            <person name="Sumikawa N."/>
            <person name="Tanurdzic M."/>
            <person name="Theissen G."/>
            <person name="Ulvskov P."/>
            <person name="Wakazuki S."/>
            <person name="Weng J.K."/>
            <person name="Willats W.W."/>
            <person name="Wipf D."/>
            <person name="Wolf P.G."/>
            <person name="Yang L."/>
            <person name="Zimmer A.D."/>
            <person name="Zhu Q."/>
            <person name="Mitros T."/>
            <person name="Hellsten U."/>
            <person name="Loque D."/>
            <person name="Otillar R."/>
            <person name="Salamov A."/>
            <person name="Schmutz J."/>
            <person name="Shapiro H."/>
            <person name="Lindquist E."/>
            <person name="Lucas S."/>
            <person name="Rokhsar D."/>
            <person name="Grigoriev I.V."/>
        </authorList>
    </citation>
    <scope>NUCLEOTIDE SEQUENCE [LARGE SCALE GENOMIC DNA]</scope>
</reference>
<dbReference type="FunCoup" id="D8SGG1">
    <property type="interactions" value="3509"/>
</dbReference>
<sequence>MTEQREEGSWGWGSWGFAALADLHKAAEGISKNAVEAAKGAAKGMADLQSTLAESLTDKAEETSAKDAQGADDDSPSDRLRRDALKRLEGASRDSSIGHGLKVLDSSVENLASEAYQALGNAWKGGMSFVHRYANVVHSEGLSAKASALAPKLIQSGRELTAKSLKALEFVGKETLDILALDGVGDQAENRQNAAEDASFDHCFYIYGGPEHLEELEALSSHYALVCNRAKSKMSTEERAAFDELCKQVPRVLSLGDGGDCSADGDKGKKIGAESLLDGSEVKSLREAGVSKAAEMATSFTTTLEGLAVSEVIQKTWDRIEAIKAEGVHRLSELCAVCMSHLVLLSRSLREGNSEESGAKESDGREFEWPKDCLSKALVVRSRALNMVTDMEAISDSFVTGIGDVVAAFQAAKEKVIEEQAPASARYQSIEDEARGLCCDLQSDGSAAVGKLQYGLEQLMFVLVSTAVRN</sequence>
<keyword evidence="4" id="KW-1185">Reference proteome</keyword>
<evidence type="ECO:0000313" key="4">
    <source>
        <dbReference type="Proteomes" id="UP000001514"/>
    </source>
</evidence>
<dbReference type="InParanoid" id="D8SGG1"/>
<name>D8SGG1_SELML</name>
<proteinExistence type="predicted"/>
<dbReference type="EMBL" id="GL377618">
    <property type="protein sequence ID" value="EFJ16683.1"/>
    <property type="molecule type" value="Genomic_DNA"/>
</dbReference>
<gene>
    <name evidence="3" type="ORF">SELMODRAFT_116081</name>
</gene>
<protein>
    <recommendedName>
        <fullName evidence="2">DUF7798 domain-containing protein</fullName>
    </recommendedName>
</protein>
<dbReference type="AlphaFoldDB" id="D8SGG1"/>